<dbReference type="OrthoDB" id="1957331at2"/>
<feature type="region of interest" description="Disordered" evidence="1">
    <location>
        <begin position="299"/>
        <end position="318"/>
    </location>
</feature>
<keyword evidence="4" id="KW-1185">Reference proteome</keyword>
<feature type="signal peptide" evidence="2">
    <location>
        <begin position="1"/>
        <end position="20"/>
    </location>
</feature>
<proteinExistence type="predicted"/>
<evidence type="ECO:0000313" key="3">
    <source>
        <dbReference type="EMBL" id="SDB87130.1"/>
    </source>
</evidence>
<dbReference type="PROSITE" id="PS51257">
    <property type="entry name" value="PROKAR_LIPOPROTEIN"/>
    <property type="match status" value="1"/>
</dbReference>
<evidence type="ECO:0000256" key="1">
    <source>
        <dbReference type="SAM" id="MobiDB-lite"/>
    </source>
</evidence>
<evidence type="ECO:0000313" key="4">
    <source>
        <dbReference type="Proteomes" id="UP000242662"/>
    </source>
</evidence>
<feature type="compositionally biased region" description="Polar residues" evidence="1">
    <location>
        <begin position="301"/>
        <end position="312"/>
    </location>
</feature>
<dbReference type="InterPro" id="IPR046720">
    <property type="entry name" value="DUF6612"/>
</dbReference>
<evidence type="ECO:0008006" key="5">
    <source>
        <dbReference type="Google" id="ProtNLM"/>
    </source>
</evidence>
<protein>
    <recommendedName>
        <fullName evidence="5">Lipoprotein</fullName>
    </recommendedName>
</protein>
<name>A0A1G6GYJ6_9BACI</name>
<accession>A0A1G6GYJ6</accession>
<keyword evidence="2" id="KW-0732">Signal</keyword>
<dbReference type="Proteomes" id="UP000242662">
    <property type="component" value="Unassembled WGS sequence"/>
</dbReference>
<feature type="chain" id="PRO_5038469553" description="Lipoprotein" evidence="2">
    <location>
        <begin position="21"/>
        <end position="502"/>
    </location>
</feature>
<reference evidence="4" key="1">
    <citation type="submission" date="2016-09" db="EMBL/GenBank/DDBJ databases">
        <authorList>
            <person name="Varghese N."/>
            <person name="Submissions S."/>
        </authorList>
    </citation>
    <scope>NUCLEOTIDE SEQUENCE [LARGE SCALE GENOMIC DNA]</scope>
    <source>
        <strain evidence="4">25nlg</strain>
    </source>
</reference>
<dbReference type="AlphaFoldDB" id="A0A1G6GYJ6"/>
<dbReference type="Pfam" id="PF20316">
    <property type="entry name" value="DUF6612"/>
    <property type="match status" value="2"/>
</dbReference>
<organism evidence="3 4">
    <name type="scientific">Shouchella lonarensis</name>
    <dbReference type="NCBI Taxonomy" id="1464122"/>
    <lineage>
        <taxon>Bacteria</taxon>
        <taxon>Bacillati</taxon>
        <taxon>Bacillota</taxon>
        <taxon>Bacilli</taxon>
        <taxon>Bacillales</taxon>
        <taxon>Bacillaceae</taxon>
        <taxon>Shouchella</taxon>
    </lineage>
</organism>
<dbReference type="RefSeq" id="WP_090774745.1">
    <property type="nucleotide sequence ID" value="NZ_FMYM01000002.1"/>
</dbReference>
<dbReference type="EMBL" id="FMYM01000002">
    <property type="protein sequence ID" value="SDB87130.1"/>
    <property type="molecule type" value="Genomic_DNA"/>
</dbReference>
<gene>
    <name evidence="3" type="ORF">SAMN05421737_102167</name>
</gene>
<evidence type="ECO:0000256" key="2">
    <source>
        <dbReference type="SAM" id="SignalP"/>
    </source>
</evidence>
<sequence length="502" mass="55801">MKLRKMMTASLAVASLIALTACGEKEPEEVVREAKKAMSEVKGSEVETELKIKIEADGYEETEDATYEAKSTEKRSHDPLIMHRELTLYEDGEEVQPGEQYVDEEGEMYALVHDNWMVGSWNIKDDDPIFSLTGSYVNGDHVVTLFQEALDELKEDEVGYAYEDGMHVLTLDAVHKKFDIDPKNYEEELPFIAMGTVDRIEEYDVVAKINGKTSLLEEVTIQLDFETIENYDQPISATLKANLKSVDDVVIAIPEEVQNAKDGMADTILSLSKEAMASVEGLNIDTDFSIQTDIDGAKETSGMNMGFNSSGRATEERAPYSKAMQREVEVELAGESFAGDQYVTESGNVYMLDEESNEWLLLAQMGEGNEGQMANRDVVYLDEEFVLELLLQMADDVEYDDHGRSNYGLSLYNPHELSAEMGEAFQKVIDPGATVEASRLSVSVNSETFLPESVRISVDWSGREEGLDYVAQMSASSYISALPEAVKVDIPQELLEAEGADL</sequence>